<evidence type="ECO:0000256" key="4">
    <source>
        <dbReference type="ARBA" id="ARBA00007528"/>
    </source>
</evidence>
<comment type="pathway">
    <text evidence="2">Lipid metabolism; sphingolipid metabolism.</text>
</comment>
<evidence type="ECO:0000256" key="3">
    <source>
        <dbReference type="ARBA" id="ARBA00004991"/>
    </source>
</evidence>
<dbReference type="GO" id="GO:0006666">
    <property type="term" value="P:3-keto-sphinganine metabolic process"/>
    <property type="evidence" value="ECO:0007669"/>
    <property type="project" value="InterPro"/>
</dbReference>
<comment type="caution">
    <text evidence="15">The sequence shown here is derived from an EMBL/GenBank/DDBJ whole genome shotgun (WGS) entry which is preliminary data.</text>
</comment>
<sequence length="632" mass="68632">GNEVNHVVKDPTVNGPCQKKFIRDMRAFIKKCNSKMRPIPVGVVLADTNRSPNALYYNCRTDPKDTLENAEWYGINVYLQCDPKATVDKVGDSFKLIHSDFQSYKLAGPTMLTEFGCLNEGFPTVKGYAAQRPWVQASWLLSKDFSDVFTGGFAFEFSTENANSKADAPYPFTSFGAQNYGLGYFSPETCDHVNTTCKYNRMPNFDNLAKYYTGTNTTLPSASDYTEFVTTTPSCPSGFSTLKDSTWAADAVTDMLCPDLTQTKMCPGQDIITGKKQEGTSINGTSGSGSTIEAPGSGSGNGNSFSKNSANSLVTGVSAIMLALSQVWSFLTAPGFKVDGKHVVITGGSTGLGLATAKKYAKAGAKVTIIARSMDALEKAKAEIQAIAKHPVFIQSCDVTNFESVQKAVAAANTFHNRVTDHVVCCAGAAMPGYFFEQDISIFRKEMDLNYFGVVHATKAALPAMIERNEGGTFVFVSSGCGLLSFIGYTQYCPTKFAVRGFADALRNEFKLYKMNVHIFYPGNIDSPGFIQENKTKPAECKEIEGSADLLSPDQVAQSMIDGVANGVYAITNDIGIWLLRVIGNGINPRKNTILEMALLPLLTLVQIGFVAYMDYVVGKYRSARAKKEKTN</sequence>
<keyword evidence="6" id="KW-0256">Endoplasmic reticulum</keyword>
<comment type="similarity">
    <text evidence="4">Belongs to the glycosyl hydrolase 72 family.</text>
</comment>
<evidence type="ECO:0000256" key="10">
    <source>
        <dbReference type="ARBA" id="ARBA00023098"/>
    </source>
</evidence>
<evidence type="ECO:0000256" key="5">
    <source>
        <dbReference type="ARBA" id="ARBA00022729"/>
    </source>
</evidence>
<dbReference type="SUPFAM" id="SSF51735">
    <property type="entry name" value="NAD(P)-binding Rossmann-fold domains"/>
    <property type="match status" value="1"/>
</dbReference>
<evidence type="ECO:0000313" key="16">
    <source>
        <dbReference type="Proteomes" id="UP000243217"/>
    </source>
</evidence>
<keyword evidence="14" id="KW-0812">Transmembrane</keyword>
<feature type="transmembrane region" description="Helical" evidence="14">
    <location>
        <begin position="598"/>
        <end position="618"/>
    </location>
</feature>
<evidence type="ECO:0000256" key="14">
    <source>
        <dbReference type="SAM" id="Phobius"/>
    </source>
</evidence>
<accession>A0A1W0A1W2</accession>
<evidence type="ECO:0000256" key="2">
    <source>
        <dbReference type="ARBA" id="ARBA00004760"/>
    </source>
</evidence>
<protein>
    <recommendedName>
        <fullName evidence="12">3-dehydrosphinganine reductase</fullName>
        <ecNumber evidence="12">1.1.1.102</ecNumber>
    </recommendedName>
</protein>
<dbReference type="PANTHER" id="PTHR43550:SF3">
    <property type="entry name" value="3-KETODIHYDROSPHINGOSINE REDUCTASE"/>
    <property type="match status" value="1"/>
</dbReference>
<dbReference type="InterPro" id="IPR004886">
    <property type="entry name" value="Glucanosyltransferase"/>
</dbReference>
<dbReference type="AlphaFoldDB" id="A0A1W0A1W2"/>
<feature type="compositionally biased region" description="Low complexity" evidence="13">
    <location>
        <begin position="279"/>
        <end position="292"/>
    </location>
</feature>
<dbReference type="Gene3D" id="3.20.20.80">
    <property type="entry name" value="Glycosidases"/>
    <property type="match status" value="1"/>
</dbReference>
<dbReference type="GO" id="GO:0005789">
    <property type="term" value="C:endoplasmic reticulum membrane"/>
    <property type="evidence" value="ECO:0007669"/>
    <property type="project" value="TreeGrafter"/>
</dbReference>
<reference evidence="15 16" key="1">
    <citation type="journal article" date="2014" name="Genome Biol. Evol.">
        <title>The secreted proteins of Achlya hypogyna and Thraustotheca clavata identify the ancestral oomycete secretome and reveal gene acquisitions by horizontal gene transfer.</title>
        <authorList>
            <person name="Misner I."/>
            <person name="Blouin N."/>
            <person name="Leonard G."/>
            <person name="Richards T.A."/>
            <person name="Lane C.E."/>
        </authorList>
    </citation>
    <scope>NUCLEOTIDE SEQUENCE [LARGE SCALE GENOMIC DNA]</scope>
    <source>
        <strain evidence="15 16">ATCC 34112</strain>
    </source>
</reference>
<evidence type="ECO:0000256" key="7">
    <source>
        <dbReference type="ARBA" id="ARBA00022857"/>
    </source>
</evidence>
<organism evidence="15 16">
    <name type="scientific">Thraustotheca clavata</name>
    <dbReference type="NCBI Taxonomy" id="74557"/>
    <lineage>
        <taxon>Eukaryota</taxon>
        <taxon>Sar</taxon>
        <taxon>Stramenopiles</taxon>
        <taxon>Oomycota</taxon>
        <taxon>Saprolegniomycetes</taxon>
        <taxon>Saprolegniales</taxon>
        <taxon>Achlyaceae</taxon>
        <taxon>Thraustotheca</taxon>
    </lineage>
</organism>
<dbReference type="InterPro" id="IPR017853">
    <property type="entry name" value="GH"/>
</dbReference>
<evidence type="ECO:0000256" key="11">
    <source>
        <dbReference type="ARBA" id="ARBA00023180"/>
    </source>
</evidence>
<keyword evidence="5" id="KW-0732">Signal</keyword>
<keyword evidence="7" id="KW-0521">NADP</keyword>
<keyword evidence="9" id="KW-0560">Oxidoreductase</keyword>
<dbReference type="PRINTS" id="PR00081">
    <property type="entry name" value="GDHRDH"/>
</dbReference>
<keyword evidence="8" id="KW-0746">Sphingolipid metabolism</keyword>
<evidence type="ECO:0000256" key="13">
    <source>
        <dbReference type="SAM" id="MobiDB-lite"/>
    </source>
</evidence>
<evidence type="ECO:0000313" key="15">
    <source>
        <dbReference type="EMBL" id="OQS04248.1"/>
    </source>
</evidence>
<evidence type="ECO:0000256" key="6">
    <source>
        <dbReference type="ARBA" id="ARBA00022824"/>
    </source>
</evidence>
<evidence type="ECO:0000256" key="12">
    <source>
        <dbReference type="ARBA" id="ARBA00026112"/>
    </source>
</evidence>
<evidence type="ECO:0000256" key="1">
    <source>
        <dbReference type="ARBA" id="ARBA00004240"/>
    </source>
</evidence>
<dbReference type="InterPro" id="IPR002347">
    <property type="entry name" value="SDR_fam"/>
</dbReference>
<keyword evidence="10" id="KW-0443">Lipid metabolism</keyword>
<dbReference type="OrthoDB" id="37659at2759"/>
<comment type="pathway">
    <text evidence="3">Sphingolipid metabolism.</text>
</comment>
<dbReference type="STRING" id="74557.A0A1W0A1W2"/>
<keyword evidence="16" id="KW-1185">Reference proteome</keyword>
<dbReference type="EMBL" id="JNBS01000652">
    <property type="protein sequence ID" value="OQS04248.1"/>
    <property type="molecule type" value="Genomic_DNA"/>
</dbReference>
<gene>
    <name evidence="15" type="ORF">THRCLA_03498</name>
</gene>
<keyword evidence="11" id="KW-0325">Glycoprotein</keyword>
<keyword evidence="14" id="KW-1133">Transmembrane helix</keyword>
<name>A0A1W0A1W2_9STRA</name>
<dbReference type="CDD" id="cd08939">
    <property type="entry name" value="KDSR-like_SDR_c"/>
    <property type="match status" value="1"/>
</dbReference>
<dbReference type="Pfam" id="PF03198">
    <property type="entry name" value="Glyco_hydro_72"/>
    <property type="match status" value="1"/>
</dbReference>
<dbReference type="Gene3D" id="3.40.50.720">
    <property type="entry name" value="NAD(P)-binding Rossmann-like Domain"/>
    <property type="match status" value="1"/>
</dbReference>
<evidence type="ECO:0000256" key="8">
    <source>
        <dbReference type="ARBA" id="ARBA00022919"/>
    </source>
</evidence>
<dbReference type="FunFam" id="3.40.50.720:FF:000468">
    <property type="entry name" value="Short-chain dehydrogenase, putative"/>
    <property type="match status" value="1"/>
</dbReference>
<proteinExistence type="inferred from homology"/>
<dbReference type="Pfam" id="PF00106">
    <property type="entry name" value="adh_short"/>
    <property type="match status" value="1"/>
</dbReference>
<dbReference type="PANTHER" id="PTHR43550">
    <property type="entry name" value="3-KETODIHYDROSPHINGOSINE REDUCTASE"/>
    <property type="match status" value="1"/>
</dbReference>
<comment type="subcellular location">
    <subcellularLocation>
        <location evidence="1">Endoplasmic reticulum</location>
    </subcellularLocation>
</comment>
<dbReference type="GO" id="GO:0047560">
    <property type="term" value="F:3-dehydrosphinganine reductase activity"/>
    <property type="evidence" value="ECO:0007669"/>
    <property type="project" value="UniProtKB-EC"/>
</dbReference>
<dbReference type="SUPFAM" id="SSF51445">
    <property type="entry name" value="(Trans)glycosidases"/>
    <property type="match status" value="1"/>
</dbReference>
<dbReference type="GO" id="GO:0030148">
    <property type="term" value="P:sphingolipid biosynthetic process"/>
    <property type="evidence" value="ECO:0007669"/>
    <property type="project" value="InterPro"/>
</dbReference>
<dbReference type="InterPro" id="IPR036291">
    <property type="entry name" value="NAD(P)-bd_dom_sf"/>
</dbReference>
<dbReference type="InterPro" id="IPR045022">
    <property type="entry name" value="KDSR-like"/>
</dbReference>
<dbReference type="Proteomes" id="UP000243217">
    <property type="component" value="Unassembled WGS sequence"/>
</dbReference>
<dbReference type="EC" id="1.1.1.102" evidence="12"/>
<evidence type="ECO:0000256" key="9">
    <source>
        <dbReference type="ARBA" id="ARBA00023002"/>
    </source>
</evidence>
<feature type="region of interest" description="Disordered" evidence="13">
    <location>
        <begin position="274"/>
        <end position="303"/>
    </location>
</feature>
<keyword evidence="14" id="KW-0472">Membrane</keyword>
<feature type="non-terminal residue" evidence="15">
    <location>
        <position position="1"/>
    </location>
</feature>